<evidence type="ECO:0000313" key="1">
    <source>
        <dbReference type="EMBL" id="MPM12732.1"/>
    </source>
</evidence>
<protein>
    <submittedName>
        <fullName evidence="1">Uncharacterized protein</fullName>
    </submittedName>
</protein>
<reference evidence="1" key="1">
    <citation type="submission" date="2019-08" db="EMBL/GenBank/DDBJ databases">
        <authorList>
            <person name="Kucharzyk K."/>
            <person name="Murdoch R.W."/>
            <person name="Higgins S."/>
            <person name="Loffler F."/>
        </authorList>
    </citation>
    <scope>NUCLEOTIDE SEQUENCE</scope>
</reference>
<sequence length="156" mass="18132">MKQILRGAISLLIFISVISVSKSYSQDVEFKRSGNWEFMYEVDGVNFYYKVTECNDTANGYFRELVLLKLENTNDFVVNVQWDVQMYYNGICFHCDEKPDPERHRTVELNSSSTVEGRCFTHGDKTLTIFSRFLNYSDPTSTLTKFELINLVISSK</sequence>
<dbReference type="AlphaFoldDB" id="A0A644X989"/>
<comment type="caution">
    <text evidence="1">The sequence shown here is derived from an EMBL/GenBank/DDBJ whole genome shotgun (WGS) entry which is preliminary data.</text>
</comment>
<name>A0A644X989_9ZZZZ</name>
<dbReference type="EMBL" id="VSSQ01002014">
    <property type="protein sequence ID" value="MPM12732.1"/>
    <property type="molecule type" value="Genomic_DNA"/>
</dbReference>
<gene>
    <name evidence="1" type="ORF">SDC9_59086</name>
</gene>
<accession>A0A644X989</accession>
<proteinExistence type="predicted"/>
<organism evidence="1">
    <name type="scientific">bioreactor metagenome</name>
    <dbReference type="NCBI Taxonomy" id="1076179"/>
    <lineage>
        <taxon>unclassified sequences</taxon>
        <taxon>metagenomes</taxon>
        <taxon>ecological metagenomes</taxon>
    </lineage>
</organism>